<comment type="subunit">
    <text evidence="6">Component of the SWR1 chromatin remodeling complex.</text>
</comment>
<name>A0A6G1HRC1_9PEZI</name>
<comment type="function">
    <text evidence="5">Component of the SWR1 complex which mediates the ATP-dependent exchange of histone H2A for the H2A variant HZT1 leading to transcriptional regulation of selected genes by chromatin remodeling. Involved in chromosome stability.</text>
</comment>
<sequence length="443" mass="48858">MAPRSAKAASTAGVKNQTLVIDNGAFTIKAGVVASSPTIEDCKVIPNCIAKDSVKKVWVGSQLDQCKDFGEMAFRRPVEKGYLVNWEAERAIWGHSFLAENAVAKCDPHETNLLLTEAPNCPQALQTNTDQIIFEEFEYASYCRTLAPTLNAYNDIPSLFGGPSSGDSSQGPAECLLVVDSGYSHTTVTPLINGHPVQQAIRRLDIGGKFLTNYLKEQLSIRAFYAMDETWIVNEIKEATSFVSDNFSRDLERTWKGGKTDRRSMDPSLLVDYVLPDFESTFRGVVRPYDHTTPKMNSRAPVTSASRDKIVTLGNERFAAPELLFNPSDVGMKEAGLPAVIIESVNALPLGLRPSMFANTIVVGGNALIPGFLERLRREVRELTPSEYDVRIASPEDPIRSTWLGGARLAAQHQNLANILVTRKEYLEHGASWLLRRFATHGP</sequence>
<dbReference type="SMART" id="SM00268">
    <property type="entry name" value="ACTIN"/>
    <property type="match status" value="1"/>
</dbReference>
<dbReference type="Gene3D" id="3.90.640.10">
    <property type="entry name" value="Actin, Chain A, domain 4"/>
    <property type="match status" value="1"/>
</dbReference>
<dbReference type="CDD" id="cd10210">
    <property type="entry name" value="ASKHA_NBD_Arp6"/>
    <property type="match status" value="1"/>
</dbReference>
<dbReference type="EMBL" id="ML996700">
    <property type="protein sequence ID" value="KAF2398389.1"/>
    <property type="molecule type" value="Genomic_DNA"/>
</dbReference>
<proteinExistence type="inferred from homology"/>
<evidence type="ECO:0000313" key="8">
    <source>
        <dbReference type="EMBL" id="KAF2398389.1"/>
    </source>
</evidence>
<dbReference type="SUPFAM" id="SSF53067">
    <property type="entry name" value="Actin-like ATPase domain"/>
    <property type="match status" value="2"/>
</dbReference>
<keyword evidence="9" id="KW-1185">Reference proteome</keyword>
<protein>
    <recommendedName>
        <fullName evidence="3">Actin-like protein ARP6</fullName>
    </recommendedName>
    <alternativeName>
        <fullName evidence="7">Actin-like protein arp6</fullName>
    </alternativeName>
</protein>
<dbReference type="InterPro" id="IPR004000">
    <property type="entry name" value="Actin"/>
</dbReference>
<comment type="similarity">
    <text evidence="2">Belongs to the actin family. ARP6 subfamily.</text>
</comment>
<dbReference type="OrthoDB" id="6220758at2759"/>
<evidence type="ECO:0000256" key="7">
    <source>
        <dbReference type="ARBA" id="ARBA00073820"/>
    </source>
</evidence>
<evidence type="ECO:0000256" key="4">
    <source>
        <dbReference type="ARBA" id="ARBA00022490"/>
    </source>
</evidence>
<keyword evidence="4" id="KW-0963">Cytoplasm</keyword>
<reference evidence="8" key="1">
    <citation type="journal article" date="2020" name="Stud. Mycol.">
        <title>101 Dothideomycetes genomes: a test case for predicting lifestyles and emergence of pathogens.</title>
        <authorList>
            <person name="Haridas S."/>
            <person name="Albert R."/>
            <person name="Binder M."/>
            <person name="Bloem J."/>
            <person name="Labutti K."/>
            <person name="Salamov A."/>
            <person name="Andreopoulos B."/>
            <person name="Baker S."/>
            <person name="Barry K."/>
            <person name="Bills G."/>
            <person name="Bluhm B."/>
            <person name="Cannon C."/>
            <person name="Castanera R."/>
            <person name="Culley D."/>
            <person name="Daum C."/>
            <person name="Ezra D."/>
            <person name="Gonzalez J."/>
            <person name="Henrissat B."/>
            <person name="Kuo A."/>
            <person name="Liang C."/>
            <person name="Lipzen A."/>
            <person name="Lutzoni F."/>
            <person name="Magnuson J."/>
            <person name="Mondo S."/>
            <person name="Nolan M."/>
            <person name="Ohm R."/>
            <person name="Pangilinan J."/>
            <person name="Park H.-J."/>
            <person name="Ramirez L."/>
            <person name="Alfaro M."/>
            <person name="Sun H."/>
            <person name="Tritt A."/>
            <person name="Yoshinaga Y."/>
            <person name="Zwiers L.-H."/>
            <person name="Turgeon B."/>
            <person name="Goodwin S."/>
            <person name="Spatafora J."/>
            <person name="Crous P."/>
            <person name="Grigoriev I."/>
        </authorList>
    </citation>
    <scope>NUCLEOTIDE SEQUENCE</scope>
    <source>
        <strain evidence="8">CBS 262.69</strain>
    </source>
</reference>
<evidence type="ECO:0000256" key="3">
    <source>
        <dbReference type="ARBA" id="ARBA00018633"/>
    </source>
</evidence>
<dbReference type="FunFam" id="3.30.420.40:FF:000058">
    <property type="entry name" value="Putative actin-related protein 5"/>
    <property type="match status" value="1"/>
</dbReference>
<gene>
    <name evidence="8" type="ORF">EJ06DRAFT_538918</name>
</gene>
<comment type="subcellular location">
    <subcellularLocation>
        <location evidence="1">Cytoplasm</location>
    </subcellularLocation>
</comment>
<dbReference type="AlphaFoldDB" id="A0A6G1HRC1"/>
<evidence type="ECO:0000256" key="6">
    <source>
        <dbReference type="ARBA" id="ARBA00063309"/>
    </source>
</evidence>
<dbReference type="InterPro" id="IPR043129">
    <property type="entry name" value="ATPase_NBD"/>
</dbReference>
<dbReference type="GO" id="GO:0005634">
    <property type="term" value="C:nucleus"/>
    <property type="evidence" value="ECO:0007669"/>
    <property type="project" value="UniProtKB-ARBA"/>
</dbReference>
<evidence type="ECO:0000256" key="5">
    <source>
        <dbReference type="ARBA" id="ARBA00025222"/>
    </source>
</evidence>
<evidence type="ECO:0000256" key="2">
    <source>
        <dbReference type="ARBA" id="ARBA00005665"/>
    </source>
</evidence>
<dbReference type="FunFam" id="3.90.640.10:FF:000014">
    <property type="entry name" value="Putative actin-related protein 6"/>
    <property type="match status" value="1"/>
</dbReference>
<accession>A0A6G1HRC1</accession>
<dbReference type="GO" id="GO:0005737">
    <property type="term" value="C:cytoplasm"/>
    <property type="evidence" value="ECO:0007669"/>
    <property type="project" value="UniProtKB-SubCell"/>
</dbReference>
<evidence type="ECO:0000256" key="1">
    <source>
        <dbReference type="ARBA" id="ARBA00004496"/>
    </source>
</evidence>
<dbReference type="Pfam" id="PF00022">
    <property type="entry name" value="Actin"/>
    <property type="match status" value="1"/>
</dbReference>
<organism evidence="8 9">
    <name type="scientific">Trichodelitschia bisporula</name>
    <dbReference type="NCBI Taxonomy" id="703511"/>
    <lineage>
        <taxon>Eukaryota</taxon>
        <taxon>Fungi</taxon>
        <taxon>Dikarya</taxon>
        <taxon>Ascomycota</taxon>
        <taxon>Pezizomycotina</taxon>
        <taxon>Dothideomycetes</taxon>
        <taxon>Dothideomycetes incertae sedis</taxon>
        <taxon>Phaeotrichales</taxon>
        <taxon>Phaeotrichaceae</taxon>
        <taxon>Trichodelitschia</taxon>
    </lineage>
</organism>
<dbReference type="Proteomes" id="UP000799640">
    <property type="component" value="Unassembled WGS sequence"/>
</dbReference>
<dbReference type="PANTHER" id="PTHR11937">
    <property type="entry name" value="ACTIN"/>
    <property type="match status" value="1"/>
</dbReference>
<evidence type="ECO:0000313" key="9">
    <source>
        <dbReference type="Proteomes" id="UP000799640"/>
    </source>
</evidence>
<dbReference type="Gene3D" id="3.30.420.40">
    <property type="match status" value="2"/>
</dbReference>